<dbReference type="InterPro" id="IPR036864">
    <property type="entry name" value="Zn2-C6_fun-type_DNA-bd_sf"/>
</dbReference>
<comment type="subcellular location">
    <subcellularLocation>
        <location evidence="1">Nucleus</location>
    </subcellularLocation>
</comment>
<proteinExistence type="predicted"/>
<reference evidence="6" key="1">
    <citation type="journal article" date="2018" name="Nat. Microbiol.">
        <title>Leveraging single-cell genomics to expand the fungal tree of life.</title>
        <authorList>
            <person name="Ahrendt S.R."/>
            <person name="Quandt C.A."/>
            <person name="Ciobanu D."/>
            <person name="Clum A."/>
            <person name="Salamov A."/>
            <person name="Andreopoulos B."/>
            <person name="Cheng J.F."/>
            <person name="Woyke T."/>
            <person name="Pelin A."/>
            <person name="Henrissat B."/>
            <person name="Reynolds N.K."/>
            <person name="Benny G.L."/>
            <person name="Smith M.E."/>
            <person name="James T.Y."/>
            <person name="Grigoriev I.V."/>
        </authorList>
    </citation>
    <scope>NUCLEOTIDE SEQUENCE [LARGE SCALE GENOMIC DNA]</scope>
    <source>
        <strain evidence="6">Baker2002</strain>
    </source>
</reference>
<sequence>MNLPQSPQTRKATRRRRCYACGPCHKLKLKCNLRVPCGSCTSLGRPEKCLESPPNPPTEQEKIVIERRKRMLRGRPRPANTPRSDGTDKPDVDSNGDCKSDSPGRSRWGDAGHMASSCPTLRRRRPFFDNIQDYAVLRNERRRAGDSVHTLPVSLSSMAQRLVLNMAPDALSDIFAEYSLRDVSGVADVVSLEDMYCAFDAFASCYARCTVDRRLHLKRDLLEQLSLGALVVSQKLILDHDTAAGEEWLEFSVALRSLVPDPTDIVSTIAYGVWVLVAKTPYFMLGQVHRIANLFGLFYAHVAQAPDIVRYFQMSPLLETNQLHKSAARTWVLIKITELEVSLLGANGSLQHKFPALNDTFQPDYVLLNVLFATHSERPGPCHSRFHLMLYQCSRYFGRFQHAQTSRQLILAYLLLHQEFTTAMLRISQLLTFLMRCRNSETFLGSQAGTELELPSQVYHMAPGFPDPANPIVSIPIGLATRFGPAPEIDPANDSSRKDLVPTHSTEFCDLMLNLAMLRFFFTRLLIFIKLERSYFPSLRFTHYVTNLMCMFNRVFHLAETRGLLVAEFETLFRKAYFADILLQYLCCGFQAIFLCVFMNFADDRSFELTVDPSFLVSCISKSLHLALSALRQLPVTRISIIAGVVDFVDNLCAYTASNARESCFDEFYAGLEKHILPANQTILFEIFFGSPQMCKTHLSLLWFLGQHVITNGARPIPITRTLHIDTAFFKQYEHLLEPFGISEAIVAAYMEDVVPLTLE</sequence>
<dbReference type="PROSITE" id="PS50048">
    <property type="entry name" value="ZN2_CY6_FUNGAL_2"/>
    <property type="match status" value="1"/>
</dbReference>
<keyword evidence="6" id="KW-1185">Reference proteome</keyword>
<dbReference type="InterPro" id="IPR001138">
    <property type="entry name" value="Zn2Cys6_DnaBD"/>
</dbReference>
<feature type="domain" description="Zn(2)-C6 fungal-type" evidence="4">
    <location>
        <begin position="20"/>
        <end position="49"/>
    </location>
</feature>
<dbReference type="PROSITE" id="PS00463">
    <property type="entry name" value="ZN2_CY6_FUNGAL_1"/>
    <property type="match status" value="1"/>
</dbReference>
<name>A0A4P9ZC23_9ASCO</name>
<dbReference type="OrthoDB" id="1747771at2759"/>
<dbReference type="Pfam" id="PF00172">
    <property type="entry name" value="Zn_clus"/>
    <property type="match status" value="1"/>
</dbReference>
<dbReference type="EMBL" id="ML004471">
    <property type="protein sequence ID" value="RKP29902.1"/>
    <property type="molecule type" value="Genomic_DNA"/>
</dbReference>
<dbReference type="PANTHER" id="PTHR31001">
    <property type="entry name" value="UNCHARACTERIZED TRANSCRIPTIONAL REGULATORY PROTEIN"/>
    <property type="match status" value="1"/>
</dbReference>
<feature type="compositionally biased region" description="Basic and acidic residues" evidence="3">
    <location>
        <begin position="85"/>
        <end position="110"/>
    </location>
</feature>
<evidence type="ECO:0000256" key="3">
    <source>
        <dbReference type="SAM" id="MobiDB-lite"/>
    </source>
</evidence>
<dbReference type="GO" id="GO:0000981">
    <property type="term" value="F:DNA-binding transcription factor activity, RNA polymerase II-specific"/>
    <property type="evidence" value="ECO:0007669"/>
    <property type="project" value="InterPro"/>
</dbReference>
<protein>
    <recommendedName>
        <fullName evidence="4">Zn(2)-C6 fungal-type domain-containing protein</fullName>
    </recommendedName>
</protein>
<feature type="compositionally biased region" description="Basic residues" evidence="3">
    <location>
        <begin position="67"/>
        <end position="76"/>
    </location>
</feature>
<evidence type="ECO:0000313" key="6">
    <source>
        <dbReference type="Proteomes" id="UP000268321"/>
    </source>
</evidence>
<dbReference type="AlphaFoldDB" id="A0A4P9ZC23"/>
<evidence type="ECO:0000256" key="2">
    <source>
        <dbReference type="ARBA" id="ARBA00023242"/>
    </source>
</evidence>
<evidence type="ECO:0000259" key="4">
    <source>
        <dbReference type="PROSITE" id="PS50048"/>
    </source>
</evidence>
<dbReference type="PANTHER" id="PTHR31001:SF88">
    <property type="entry name" value="TRANSCRIPTION FACTOR PDR3"/>
    <property type="match status" value="1"/>
</dbReference>
<keyword evidence="2" id="KW-0539">Nucleus</keyword>
<dbReference type="GO" id="GO:0008270">
    <property type="term" value="F:zinc ion binding"/>
    <property type="evidence" value="ECO:0007669"/>
    <property type="project" value="InterPro"/>
</dbReference>
<evidence type="ECO:0000313" key="5">
    <source>
        <dbReference type="EMBL" id="RKP29902.1"/>
    </source>
</evidence>
<dbReference type="GO" id="GO:0005634">
    <property type="term" value="C:nucleus"/>
    <property type="evidence" value="ECO:0007669"/>
    <property type="project" value="UniProtKB-SubCell"/>
</dbReference>
<organism evidence="5 6">
    <name type="scientific">Metschnikowia bicuspidata</name>
    <dbReference type="NCBI Taxonomy" id="27322"/>
    <lineage>
        <taxon>Eukaryota</taxon>
        <taxon>Fungi</taxon>
        <taxon>Dikarya</taxon>
        <taxon>Ascomycota</taxon>
        <taxon>Saccharomycotina</taxon>
        <taxon>Pichiomycetes</taxon>
        <taxon>Metschnikowiaceae</taxon>
        <taxon>Metschnikowia</taxon>
    </lineage>
</organism>
<dbReference type="CDD" id="cd00067">
    <property type="entry name" value="GAL4"/>
    <property type="match status" value="1"/>
</dbReference>
<dbReference type="SMART" id="SM00066">
    <property type="entry name" value="GAL4"/>
    <property type="match status" value="1"/>
</dbReference>
<dbReference type="Proteomes" id="UP000268321">
    <property type="component" value="Unassembled WGS sequence"/>
</dbReference>
<evidence type="ECO:0000256" key="1">
    <source>
        <dbReference type="ARBA" id="ARBA00004123"/>
    </source>
</evidence>
<dbReference type="InterPro" id="IPR050613">
    <property type="entry name" value="Sec_Metabolite_Reg"/>
</dbReference>
<accession>A0A4P9ZC23</accession>
<gene>
    <name evidence="5" type="ORF">METBISCDRAFT_23799</name>
</gene>
<dbReference type="SUPFAM" id="SSF57701">
    <property type="entry name" value="Zn2/Cys6 DNA-binding domain"/>
    <property type="match status" value="1"/>
</dbReference>
<feature type="region of interest" description="Disordered" evidence="3">
    <location>
        <begin position="67"/>
        <end position="116"/>
    </location>
</feature>